<accession>A0A6G1HBU5</accession>
<dbReference type="AlphaFoldDB" id="A0A6G1HBU5"/>
<feature type="chain" id="PRO_5026188070" description="AA1-like domain-containing protein" evidence="1">
    <location>
        <begin position="20"/>
        <end position="178"/>
    </location>
</feature>
<name>A0A6G1HBU5_9PEZI</name>
<dbReference type="OrthoDB" id="3911545at2759"/>
<organism evidence="2 3">
    <name type="scientific">Aulographum hederae CBS 113979</name>
    <dbReference type="NCBI Taxonomy" id="1176131"/>
    <lineage>
        <taxon>Eukaryota</taxon>
        <taxon>Fungi</taxon>
        <taxon>Dikarya</taxon>
        <taxon>Ascomycota</taxon>
        <taxon>Pezizomycotina</taxon>
        <taxon>Dothideomycetes</taxon>
        <taxon>Pleosporomycetidae</taxon>
        <taxon>Aulographales</taxon>
        <taxon>Aulographaceae</taxon>
    </lineage>
</organism>
<dbReference type="Proteomes" id="UP000800041">
    <property type="component" value="Unassembled WGS sequence"/>
</dbReference>
<evidence type="ECO:0000313" key="2">
    <source>
        <dbReference type="EMBL" id="KAF1990500.1"/>
    </source>
</evidence>
<evidence type="ECO:0000313" key="3">
    <source>
        <dbReference type="Proteomes" id="UP000800041"/>
    </source>
</evidence>
<feature type="signal peptide" evidence="1">
    <location>
        <begin position="1"/>
        <end position="19"/>
    </location>
</feature>
<proteinExistence type="predicted"/>
<keyword evidence="1" id="KW-0732">Signal</keyword>
<dbReference type="EMBL" id="ML977142">
    <property type="protein sequence ID" value="KAF1990500.1"/>
    <property type="molecule type" value="Genomic_DNA"/>
</dbReference>
<keyword evidence="3" id="KW-1185">Reference proteome</keyword>
<evidence type="ECO:0008006" key="4">
    <source>
        <dbReference type="Google" id="ProtNLM"/>
    </source>
</evidence>
<evidence type="ECO:0000256" key="1">
    <source>
        <dbReference type="SAM" id="SignalP"/>
    </source>
</evidence>
<protein>
    <recommendedName>
        <fullName evidence="4">AA1-like domain-containing protein</fullName>
    </recommendedName>
</protein>
<reference evidence="2" key="1">
    <citation type="journal article" date="2020" name="Stud. Mycol.">
        <title>101 Dothideomycetes genomes: a test case for predicting lifestyles and emergence of pathogens.</title>
        <authorList>
            <person name="Haridas S."/>
            <person name="Albert R."/>
            <person name="Binder M."/>
            <person name="Bloem J."/>
            <person name="Labutti K."/>
            <person name="Salamov A."/>
            <person name="Andreopoulos B."/>
            <person name="Baker S."/>
            <person name="Barry K."/>
            <person name="Bills G."/>
            <person name="Bluhm B."/>
            <person name="Cannon C."/>
            <person name="Castanera R."/>
            <person name="Culley D."/>
            <person name="Daum C."/>
            <person name="Ezra D."/>
            <person name="Gonzalez J."/>
            <person name="Henrissat B."/>
            <person name="Kuo A."/>
            <person name="Liang C."/>
            <person name="Lipzen A."/>
            <person name="Lutzoni F."/>
            <person name="Magnuson J."/>
            <person name="Mondo S."/>
            <person name="Nolan M."/>
            <person name="Ohm R."/>
            <person name="Pangilinan J."/>
            <person name="Park H.-J."/>
            <person name="Ramirez L."/>
            <person name="Alfaro M."/>
            <person name="Sun H."/>
            <person name="Tritt A."/>
            <person name="Yoshinaga Y."/>
            <person name="Zwiers L.-H."/>
            <person name="Turgeon B."/>
            <person name="Goodwin S."/>
            <person name="Spatafora J."/>
            <person name="Crous P."/>
            <person name="Grigoriev I."/>
        </authorList>
    </citation>
    <scope>NUCLEOTIDE SEQUENCE</scope>
    <source>
        <strain evidence="2">CBS 113979</strain>
    </source>
</reference>
<sequence length="178" mass="20015">MQITYPYLLLTLLPALASAAPTTTTLKPRQEKPPYLRETEPWKLTDISVFEPVPGHQEAAAESRVSFHFVDVNPGLEVDSICQYNVTAGSDITDASRWHECEDPDVRLRFQYTGDRIEIAKTWVDPNVGPPGMDVVTGFGRWNTSLHLFNVYASDNKTLIATRKIQGCMEIYNTELIA</sequence>
<gene>
    <name evidence="2" type="ORF">K402DRAFT_390120</name>
</gene>